<evidence type="ECO:0000256" key="1">
    <source>
        <dbReference type="SAM" id="MobiDB-lite"/>
    </source>
</evidence>
<keyword evidence="3" id="KW-1185">Reference proteome</keyword>
<dbReference type="AlphaFoldDB" id="A0A830HU44"/>
<reference evidence="2" key="1">
    <citation type="submission" date="2020-10" db="EMBL/GenBank/DDBJ databases">
        <title>Unveiling of a novel bifunctional photoreceptor, Dualchrome1, isolated from a cosmopolitan green alga.</title>
        <authorList>
            <person name="Suzuki S."/>
            <person name="Kawachi M."/>
        </authorList>
    </citation>
    <scope>NUCLEOTIDE SEQUENCE</scope>
    <source>
        <strain evidence="2">NIES 2893</strain>
    </source>
</reference>
<feature type="region of interest" description="Disordered" evidence="1">
    <location>
        <begin position="194"/>
        <end position="228"/>
    </location>
</feature>
<dbReference type="EMBL" id="BNJQ01000030">
    <property type="protein sequence ID" value="GHP10714.1"/>
    <property type="molecule type" value="Genomic_DNA"/>
</dbReference>
<feature type="compositionally biased region" description="Basic and acidic residues" evidence="1">
    <location>
        <begin position="473"/>
        <end position="482"/>
    </location>
</feature>
<proteinExistence type="predicted"/>
<evidence type="ECO:0000313" key="3">
    <source>
        <dbReference type="Proteomes" id="UP000660262"/>
    </source>
</evidence>
<accession>A0A830HU44</accession>
<feature type="region of interest" description="Disordered" evidence="1">
    <location>
        <begin position="256"/>
        <end position="294"/>
    </location>
</feature>
<comment type="caution">
    <text evidence="2">The sequence shown here is derived from an EMBL/GenBank/DDBJ whole genome shotgun (WGS) entry which is preliminary data.</text>
</comment>
<name>A0A830HU44_9CHLO</name>
<organism evidence="2 3">
    <name type="scientific">Pycnococcus provasolii</name>
    <dbReference type="NCBI Taxonomy" id="41880"/>
    <lineage>
        <taxon>Eukaryota</taxon>
        <taxon>Viridiplantae</taxon>
        <taxon>Chlorophyta</taxon>
        <taxon>Pseudoscourfieldiophyceae</taxon>
        <taxon>Pseudoscourfieldiales</taxon>
        <taxon>Pycnococcaceae</taxon>
        <taxon>Pycnococcus</taxon>
    </lineage>
</organism>
<sequence length="532" mass="59552">MACCPKDTPADTVCTCDSSALSDLDDEDAVTATLADMSPSNDNDSAEMAVVDELTQELMPDWAVEALEFRTSSEMQEEKSDAPTLVGVLVGGAIVDLPGLDTLLVKRNSLLPALSNLDSQSRKRVTFAYHECMHETKEAVMQTRHETVDQRRELWRHEAIKALVRSGIPESKQEEADVEDLLDELMQDADARGQSLPEGAPIVDVAQDGDGAETTQEDGKKSGSLTSPSRVAGFFENCFYTSAKRELDELETMKEREKHEMERREAERVAKEAMEAERRRQEEERKKRLAEERRRIEEEQRRIKAVAAERASSLAKAVCEERRRDTLERGESAIAKKIDPLDPDAFKKVQAARLARAEAVMQLCMAQFHVAREEVVNSIDTFSREEQRERERRTKEREVAARKREKRMRDVDSVALAAELEVLEATRTFHDEQRRKYAESARSRREKLNLEWANRDVAANGGSSTRRGGGGDAKLRGGRKDGSASVTPAAMSEKGEAMSLQEETVVLKKRKFERSEGALGVVKRVSAVGADP</sequence>
<dbReference type="Proteomes" id="UP000660262">
    <property type="component" value="Unassembled WGS sequence"/>
</dbReference>
<evidence type="ECO:0000313" key="2">
    <source>
        <dbReference type="EMBL" id="GHP10714.1"/>
    </source>
</evidence>
<gene>
    <name evidence="2" type="ORF">PPROV_000944500</name>
</gene>
<feature type="region of interest" description="Disordered" evidence="1">
    <location>
        <begin position="457"/>
        <end position="500"/>
    </location>
</feature>
<protein>
    <submittedName>
        <fullName evidence="2">Uncharacterized protein</fullName>
    </submittedName>
</protein>